<dbReference type="BioCyc" id="SCEL448385:SCE_RS23290-MONOMER"/>
<sequence>MASAPEFSASPSKLRYITAHPFRMAARTPGRRSPGARFPSVGGCRALRAPRRLAAAAAAALALCFAAPARADDVQQFELAKTRFDAGHYEEAVSRFAAMLDPANPPCERGPIEAEGKPCRISEPGLVERARGLAAAALVALRRTSEADAYIEKILLDNPVYSPNPAVFQPEVIDRFTAVRARIRARIEEVTRQKAEAQRAARLRVERGREDERRWVAELHRLAGRERVVAQNSRWTAMLPFGVGQFQNGDDGLGWFFLVSQAVAGGTSIVSAIALASYENVDISPRSSGQGGGPVQSVDIDALNSRIGTAAAVNRVAFGAFATLVAAGIAHAQITFVPERVSFRTRPVPPPPPSFTAAPTISVVPGGMVAGLTGRF</sequence>
<keyword evidence="2" id="KW-1185">Reference proteome</keyword>
<evidence type="ECO:0000313" key="2">
    <source>
        <dbReference type="Proteomes" id="UP000002139"/>
    </source>
</evidence>
<dbReference type="AlphaFoldDB" id="A9F8Y1"/>
<protein>
    <submittedName>
        <fullName evidence="1">Uncharacterized protein</fullName>
    </submittedName>
</protein>
<dbReference type="KEGG" id="scl:sce4538"/>
<dbReference type="eggNOG" id="COG0457">
    <property type="taxonomic scope" value="Bacteria"/>
</dbReference>
<reference evidence="1 2" key="1">
    <citation type="journal article" date="2007" name="Nat. Biotechnol.">
        <title>Complete genome sequence of the myxobacterium Sorangium cellulosum.</title>
        <authorList>
            <person name="Schneiker S."/>
            <person name="Perlova O."/>
            <person name="Kaiser O."/>
            <person name="Gerth K."/>
            <person name="Alici A."/>
            <person name="Altmeyer M.O."/>
            <person name="Bartels D."/>
            <person name="Bekel T."/>
            <person name="Beyer S."/>
            <person name="Bode E."/>
            <person name="Bode H.B."/>
            <person name="Bolten C.J."/>
            <person name="Choudhuri J.V."/>
            <person name="Doss S."/>
            <person name="Elnakady Y.A."/>
            <person name="Frank B."/>
            <person name="Gaigalat L."/>
            <person name="Goesmann A."/>
            <person name="Groeger C."/>
            <person name="Gross F."/>
            <person name="Jelsbak L."/>
            <person name="Jelsbak L."/>
            <person name="Kalinowski J."/>
            <person name="Kegler C."/>
            <person name="Knauber T."/>
            <person name="Konietzny S."/>
            <person name="Kopp M."/>
            <person name="Krause L."/>
            <person name="Krug D."/>
            <person name="Linke B."/>
            <person name="Mahmud T."/>
            <person name="Martinez-Arias R."/>
            <person name="McHardy A.C."/>
            <person name="Merai M."/>
            <person name="Meyer F."/>
            <person name="Mormann S."/>
            <person name="Munoz-Dorado J."/>
            <person name="Perez J."/>
            <person name="Pradella S."/>
            <person name="Rachid S."/>
            <person name="Raddatz G."/>
            <person name="Rosenau F."/>
            <person name="Rueckert C."/>
            <person name="Sasse F."/>
            <person name="Scharfe M."/>
            <person name="Schuster S.C."/>
            <person name="Suen G."/>
            <person name="Treuner-Lange A."/>
            <person name="Velicer G.J."/>
            <person name="Vorholter F.-J."/>
            <person name="Weissman K.J."/>
            <person name="Welch R.D."/>
            <person name="Wenzel S.C."/>
            <person name="Whitworth D.E."/>
            <person name="Wilhelm S."/>
            <person name="Wittmann C."/>
            <person name="Bloecker H."/>
            <person name="Puehler A."/>
            <person name="Mueller R."/>
        </authorList>
    </citation>
    <scope>NUCLEOTIDE SEQUENCE [LARGE SCALE GENOMIC DNA]</scope>
    <source>
        <strain evidence="2">So ce56</strain>
    </source>
</reference>
<gene>
    <name evidence="1" type="ordered locus">sce4538</name>
</gene>
<dbReference type="HOGENOM" id="CLU_787329_0_0_7"/>
<proteinExistence type="predicted"/>
<accession>A9F8Y1</accession>
<dbReference type="Proteomes" id="UP000002139">
    <property type="component" value="Chromosome"/>
</dbReference>
<dbReference type="STRING" id="448385.sce4538"/>
<dbReference type="EMBL" id="AM746676">
    <property type="protein sequence ID" value="CAN94701.1"/>
    <property type="molecule type" value="Genomic_DNA"/>
</dbReference>
<evidence type="ECO:0000313" key="1">
    <source>
        <dbReference type="EMBL" id="CAN94701.1"/>
    </source>
</evidence>
<name>A9F8Y1_SORC5</name>
<organism evidence="1 2">
    <name type="scientific">Sorangium cellulosum (strain So ce56)</name>
    <name type="common">Polyangium cellulosum (strain So ce56)</name>
    <dbReference type="NCBI Taxonomy" id="448385"/>
    <lineage>
        <taxon>Bacteria</taxon>
        <taxon>Pseudomonadati</taxon>
        <taxon>Myxococcota</taxon>
        <taxon>Polyangia</taxon>
        <taxon>Polyangiales</taxon>
        <taxon>Polyangiaceae</taxon>
        <taxon>Sorangium</taxon>
    </lineage>
</organism>